<dbReference type="Gene3D" id="3.90.550.10">
    <property type="entry name" value="Spore Coat Polysaccharide Biosynthesis Protein SpsA, Chain A"/>
    <property type="match status" value="1"/>
</dbReference>
<dbReference type="CDD" id="cd02518">
    <property type="entry name" value="GT2_SpsF"/>
    <property type="match status" value="1"/>
</dbReference>
<comment type="caution">
    <text evidence="1">The sequence shown here is derived from an EMBL/GenBank/DDBJ whole genome shotgun (WGS) entry which is preliminary data.</text>
</comment>
<accession>A0ABU7LS86</accession>
<dbReference type="InterPro" id="IPR003329">
    <property type="entry name" value="Cytidylyl_trans"/>
</dbReference>
<evidence type="ECO:0000313" key="2">
    <source>
        <dbReference type="Proteomes" id="UP001354971"/>
    </source>
</evidence>
<evidence type="ECO:0000313" key="1">
    <source>
        <dbReference type="EMBL" id="MEE2526199.1"/>
    </source>
</evidence>
<protein>
    <submittedName>
        <fullName evidence="1">Glycosyltransferase family protein</fullName>
    </submittedName>
</protein>
<gene>
    <name evidence="1" type="ORF">V0U79_07455</name>
</gene>
<dbReference type="Proteomes" id="UP001354971">
    <property type="component" value="Unassembled WGS sequence"/>
</dbReference>
<organism evidence="1 2">
    <name type="scientific">Hyphobacterium lacteum</name>
    <dbReference type="NCBI Taxonomy" id="3116575"/>
    <lineage>
        <taxon>Bacteria</taxon>
        <taxon>Pseudomonadati</taxon>
        <taxon>Pseudomonadota</taxon>
        <taxon>Alphaproteobacteria</taxon>
        <taxon>Maricaulales</taxon>
        <taxon>Maricaulaceae</taxon>
        <taxon>Hyphobacterium</taxon>
    </lineage>
</organism>
<proteinExistence type="predicted"/>
<dbReference type="InterPro" id="IPR029044">
    <property type="entry name" value="Nucleotide-diphossugar_trans"/>
</dbReference>
<dbReference type="EMBL" id="JAZDRP010000004">
    <property type="protein sequence ID" value="MEE2526199.1"/>
    <property type="molecule type" value="Genomic_DNA"/>
</dbReference>
<name>A0ABU7LS86_9PROT</name>
<dbReference type="PANTHER" id="PTHR42866">
    <property type="entry name" value="3-DEOXY-MANNO-OCTULOSONATE CYTIDYLYLTRANSFERASE"/>
    <property type="match status" value="1"/>
</dbReference>
<dbReference type="RefSeq" id="WP_330198862.1">
    <property type="nucleotide sequence ID" value="NZ_JAZDRP010000004.1"/>
</dbReference>
<dbReference type="Pfam" id="PF02348">
    <property type="entry name" value="CTP_transf_3"/>
    <property type="match status" value="1"/>
</dbReference>
<keyword evidence="2" id="KW-1185">Reference proteome</keyword>
<dbReference type="SUPFAM" id="SSF53448">
    <property type="entry name" value="Nucleotide-diphospho-sugar transferases"/>
    <property type="match status" value="1"/>
</dbReference>
<reference evidence="1 2" key="1">
    <citation type="submission" date="2024-01" db="EMBL/GenBank/DDBJ databases">
        <title>Hyphobacterium bacterium isolated from marine sediment.</title>
        <authorList>
            <person name="Zhao S."/>
        </authorList>
    </citation>
    <scope>NUCLEOTIDE SEQUENCE [LARGE SCALE GENOMIC DNA]</scope>
    <source>
        <strain evidence="2">HN65</strain>
    </source>
</reference>
<dbReference type="PANTHER" id="PTHR42866:SF1">
    <property type="entry name" value="SPORE COAT POLYSACCHARIDE BIOSYNTHESIS PROTEIN SPSF"/>
    <property type="match status" value="1"/>
</dbReference>
<sequence>MTLAVIVQARAASSRIPLKLLESLGERSALLRCMDRCRQIDGAELVVAAIPDGAENDEIAEEATDAGYMVTRGPEDDVLARVARAVREASAETILRVSGHHPFIDPQICSRVVHLLNDTHADFACNNMPMKFPDGLQCEAFPALVLHEAERNATKPFDRASVTSWIRTHPRMRKVALTGPGNGLENLRWSLEEPEDLDFCAAVYAELAERAPMVSAAELAALCLRRPDITRLNAALAHAEEPVGEPEFSTPPMALSVAA</sequence>